<dbReference type="AlphaFoldDB" id="A0A382CQI6"/>
<accession>A0A382CQI6</accession>
<gene>
    <name evidence="1" type="ORF">METZ01_LOCUS181254</name>
</gene>
<evidence type="ECO:0000313" key="1">
    <source>
        <dbReference type="EMBL" id="SVB28400.1"/>
    </source>
</evidence>
<organism evidence="1">
    <name type="scientific">marine metagenome</name>
    <dbReference type="NCBI Taxonomy" id="408172"/>
    <lineage>
        <taxon>unclassified sequences</taxon>
        <taxon>metagenomes</taxon>
        <taxon>ecological metagenomes</taxon>
    </lineage>
</organism>
<sequence length="25" mass="2720">MLGVYKVALLVCAQVPAQNRDGNFI</sequence>
<protein>
    <submittedName>
        <fullName evidence="1">Uncharacterized protein</fullName>
    </submittedName>
</protein>
<proteinExistence type="predicted"/>
<name>A0A382CQI6_9ZZZZ</name>
<dbReference type="EMBL" id="UINC01035652">
    <property type="protein sequence ID" value="SVB28400.1"/>
    <property type="molecule type" value="Genomic_DNA"/>
</dbReference>
<reference evidence="1" key="1">
    <citation type="submission" date="2018-05" db="EMBL/GenBank/DDBJ databases">
        <authorList>
            <person name="Lanie J.A."/>
            <person name="Ng W.-L."/>
            <person name="Kazmierczak K.M."/>
            <person name="Andrzejewski T.M."/>
            <person name="Davidsen T.M."/>
            <person name="Wayne K.J."/>
            <person name="Tettelin H."/>
            <person name="Glass J.I."/>
            <person name="Rusch D."/>
            <person name="Podicherti R."/>
            <person name="Tsui H.-C.T."/>
            <person name="Winkler M.E."/>
        </authorList>
    </citation>
    <scope>NUCLEOTIDE SEQUENCE</scope>
</reference>